<dbReference type="PANTHER" id="PTHR42760:SF133">
    <property type="entry name" value="3-OXOACYL-[ACYL-CARRIER-PROTEIN] REDUCTASE"/>
    <property type="match status" value="1"/>
</dbReference>
<dbReference type="Gene3D" id="3.40.50.720">
    <property type="entry name" value="NAD(P)-binding Rossmann-like Domain"/>
    <property type="match status" value="1"/>
</dbReference>
<dbReference type="SUPFAM" id="SSF51735">
    <property type="entry name" value="NAD(P)-binding Rossmann-fold domains"/>
    <property type="match status" value="1"/>
</dbReference>
<evidence type="ECO:0000256" key="2">
    <source>
        <dbReference type="ARBA" id="ARBA00023002"/>
    </source>
</evidence>
<dbReference type="PRINTS" id="PR00081">
    <property type="entry name" value="GDHRDH"/>
</dbReference>
<proteinExistence type="inferred from homology"/>
<accession>A0ABV3DKW1</accession>
<dbReference type="EMBL" id="JBEZFP010000062">
    <property type="protein sequence ID" value="MEU8136391.1"/>
    <property type="molecule type" value="Genomic_DNA"/>
</dbReference>
<keyword evidence="4" id="KW-1185">Reference proteome</keyword>
<organism evidence="3 4">
    <name type="scientific">Streptodolium elevatio</name>
    <dbReference type="NCBI Taxonomy" id="3157996"/>
    <lineage>
        <taxon>Bacteria</taxon>
        <taxon>Bacillati</taxon>
        <taxon>Actinomycetota</taxon>
        <taxon>Actinomycetes</taxon>
        <taxon>Kitasatosporales</taxon>
        <taxon>Streptomycetaceae</taxon>
        <taxon>Streptodolium</taxon>
    </lineage>
</organism>
<sequence>MAARRMDGKVVVVTGGASGLGRASALRLSEEGAAAVVVADLDGERAAAVAGEVTAAGGAASAFAVDVTDAERCEELARDAVERWGRIDVLVAAAGVSSAAVGAGEQEHDGTDAGLLWSTDTWHRVVDVNLNGLMYTDRAVARQMIAAGQGGSIVNIASICSVWTSGNSTPYAVSKAGAWMLTKSLAVELAPHGIRVNAVGPGFIETPMTAATRADEAAAAGVTGRTLMGRFGQPREVADTVLFLACDESSYFTGSILYPDGGFNAPTR</sequence>
<comment type="similarity">
    <text evidence="1">Belongs to the short-chain dehydrogenases/reductases (SDR) family.</text>
</comment>
<dbReference type="RefSeq" id="WP_358356867.1">
    <property type="nucleotide sequence ID" value="NZ_JBEZFP010000062.1"/>
</dbReference>
<evidence type="ECO:0000313" key="4">
    <source>
        <dbReference type="Proteomes" id="UP001551482"/>
    </source>
</evidence>
<reference evidence="3 4" key="1">
    <citation type="submission" date="2024-06" db="EMBL/GenBank/DDBJ databases">
        <title>The Natural Products Discovery Center: Release of the First 8490 Sequenced Strains for Exploring Actinobacteria Biosynthetic Diversity.</title>
        <authorList>
            <person name="Kalkreuter E."/>
            <person name="Kautsar S.A."/>
            <person name="Yang D."/>
            <person name="Bader C.D."/>
            <person name="Teijaro C.N."/>
            <person name="Fluegel L."/>
            <person name="Davis C.M."/>
            <person name="Simpson J.R."/>
            <person name="Lauterbach L."/>
            <person name="Steele A.D."/>
            <person name="Gui C."/>
            <person name="Meng S."/>
            <person name="Li G."/>
            <person name="Viehrig K."/>
            <person name="Ye F."/>
            <person name="Su P."/>
            <person name="Kiefer A.F."/>
            <person name="Nichols A."/>
            <person name="Cepeda A.J."/>
            <person name="Yan W."/>
            <person name="Fan B."/>
            <person name="Jiang Y."/>
            <person name="Adhikari A."/>
            <person name="Zheng C.-J."/>
            <person name="Schuster L."/>
            <person name="Cowan T.M."/>
            <person name="Smanski M.J."/>
            <person name="Chevrette M.G."/>
            <person name="De Carvalho L.P.S."/>
            <person name="Shen B."/>
        </authorList>
    </citation>
    <scope>NUCLEOTIDE SEQUENCE [LARGE SCALE GENOMIC DNA]</scope>
    <source>
        <strain evidence="3 4">NPDC048946</strain>
    </source>
</reference>
<gene>
    <name evidence="3" type="ORF">AB0C36_23135</name>
</gene>
<keyword evidence="2" id="KW-0560">Oxidoreductase</keyword>
<dbReference type="Pfam" id="PF13561">
    <property type="entry name" value="adh_short_C2"/>
    <property type="match status" value="1"/>
</dbReference>
<dbReference type="InterPro" id="IPR002347">
    <property type="entry name" value="SDR_fam"/>
</dbReference>
<comment type="caution">
    <text evidence="3">The sequence shown here is derived from an EMBL/GenBank/DDBJ whole genome shotgun (WGS) entry which is preliminary data.</text>
</comment>
<dbReference type="PANTHER" id="PTHR42760">
    <property type="entry name" value="SHORT-CHAIN DEHYDROGENASES/REDUCTASES FAMILY MEMBER"/>
    <property type="match status" value="1"/>
</dbReference>
<dbReference type="Proteomes" id="UP001551482">
    <property type="component" value="Unassembled WGS sequence"/>
</dbReference>
<dbReference type="PROSITE" id="PS00061">
    <property type="entry name" value="ADH_SHORT"/>
    <property type="match status" value="1"/>
</dbReference>
<evidence type="ECO:0000313" key="3">
    <source>
        <dbReference type="EMBL" id="MEU8136391.1"/>
    </source>
</evidence>
<name>A0ABV3DKW1_9ACTN</name>
<protein>
    <submittedName>
        <fullName evidence="3">SDR family NAD(P)-dependent oxidoreductase</fullName>
    </submittedName>
</protein>
<dbReference type="InterPro" id="IPR020904">
    <property type="entry name" value="Sc_DH/Rdtase_CS"/>
</dbReference>
<dbReference type="InterPro" id="IPR036291">
    <property type="entry name" value="NAD(P)-bd_dom_sf"/>
</dbReference>
<dbReference type="PRINTS" id="PR00080">
    <property type="entry name" value="SDRFAMILY"/>
</dbReference>
<evidence type="ECO:0000256" key="1">
    <source>
        <dbReference type="ARBA" id="ARBA00006484"/>
    </source>
</evidence>